<evidence type="ECO:0000313" key="3">
    <source>
        <dbReference type="Proteomes" id="UP000193067"/>
    </source>
</evidence>
<dbReference type="Proteomes" id="UP000193067">
    <property type="component" value="Unassembled WGS sequence"/>
</dbReference>
<dbReference type="AlphaFoldDB" id="A0A1Y2IYF3"/>
<feature type="region of interest" description="Disordered" evidence="1">
    <location>
        <begin position="113"/>
        <end position="149"/>
    </location>
</feature>
<dbReference type="OrthoDB" id="3260913at2759"/>
<accession>A0A1Y2IYF3</accession>
<feature type="region of interest" description="Disordered" evidence="1">
    <location>
        <begin position="224"/>
        <end position="269"/>
    </location>
</feature>
<protein>
    <submittedName>
        <fullName evidence="2">Uncharacterized protein</fullName>
    </submittedName>
</protein>
<feature type="compositionally biased region" description="Polar residues" evidence="1">
    <location>
        <begin position="244"/>
        <end position="254"/>
    </location>
</feature>
<evidence type="ECO:0000256" key="1">
    <source>
        <dbReference type="SAM" id="MobiDB-lite"/>
    </source>
</evidence>
<keyword evidence="3" id="KW-1185">Reference proteome</keyword>
<proteinExistence type="predicted"/>
<reference evidence="2 3" key="1">
    <citation type="journal article" date="2015" name="Biotechnol. Biofuels">
        <title>Enhanced degradation of softwood versus hardwood by the white-rot fungus Pycnoporus coccineus.</title>
        <authorList>
            <person name="Couturier M."/>
            <person name="Navarro D."/>
            <person name="Chevret D."/>
            <person name="Henrissat B."/>
            <person name="Piumi F."/>
            <person name="Ruiz-Duenas F.J."/>
            <person name="Martinez A.T."/>
            <person name="Grigoriev I.V."/>
            <person name="Riley R."/>
            <person name="Lipzen A."/>
            <person name="Berrin J.G."/>
            <person name="Master E.R."/>
            <person name="Rosso M.N."/>
        </authorList>
    </citation>
    <scope>NUCLEOTIDE SEQUENCE [LARGE SCALE GENOMIC DNA]</scope>
    <source>
        <strain evidence="2 3">BRFM310</strain>
    </source>
</reference>
<evidence type="ECO:0000313" key="2">
    <source>
        <dbReference type="EMBL" id="OSD06160.1"/>
    </source>
</evidence>
<name>A0A1Y2IYF3_TRAC3</name>
<dbReference type="EMBL" id="KZ084091">
    <property type="protein sequence ID" value="OSD06160.1"/>
    <property type="molecule type" value="Genomic_DNA"/>
</dbReference>
<gene>
    <name evidence="2" type="ORF">PYCCODRAFT_1475001</name>
</gene>
<organism evidence="2 3">
    <name type="scientific">Trametes coccinea (strain BRFM310)</name>
    <name type="common">Pycnoporus coccineus</name>
    <dbReference type="NCBI Taxonomy" id="1353009"/>
    <lineage>
        <taxon>Eukaryota</taxon>
        <taxon>Fungi</taxon>
        <taxon>Dikarya</taxon>
        <taxon>Basidiomycota</taxon>
        <taxon>Agaricomycotina</taxon>
        <taxon>Agaricomycetes</taxon>
        <taxon>Polyporales</taxon>
        <taxon>Polyporaceae</taxon>
        <taxon>Trametes</taxon>
    </lineage>
</organism>
<sequence length="269" mass="29867">MLARLSHAASRTLISTIDLGEQCSAGGHEQELLNLNVEELCQLVRPLPHLAWSTVSNICAHTLTPVYSAITTALHDDVEQLAQLFVDLETSHACEAYYEPAERDVLPTRLRHCAGSDEQPSSRPASLLPRGRRRSCTNDDDDPLVIQNGEPSIPTIVITPCPSLPRESACLIPYQDAAFGNKLTVPTHPALNDVFPPLVAKPFPLVESWRYEDGHWRAQLPPVQEQMSKGMFSRPLSTRRQRASDASSRVQTRGSRGRTCYSRSSHREV</sequence>